<gene>
    <name evidence="3" type="ORF">BEK98_44200</name>
</gene>
<dbReference type="GO" id="GO:0003677">
    <property type="term" value="F:DNA binding"/>
    <property type="evidence" value="ECO:0007669"/>
    <property type="project" value="UniProtKB-KW"/>
</dbReference>
<protein>
    <recommendedName>
        <fullName evidence="2">HTH luxR-type domain-containing protein</fullName>
    </recommendedName>
</protein>
<dbReference type="AlphaFoldDB" id="A0A233RUT3"/>
<keyword evidence="1" id="KW-0238">DNA-binding</keyword>
<accession>A0A233RUT3</accession>
<dbReference type="InterPro" id="IPR039420">
    <property type="entry name" value="WalR-like"/>
</dbReference>
<feature type="domain" description="HTH luxR-type" evidence="2">
    <location>
        <begin position="480"/>
        <end position="545"/>
    </location>
</feature>
<evidence type="ECO:0000256" key="1">
    <source>
        <dbReference type="ARBA" id="ARBA00023125"/>
    </source>
</evidence>
<dbReference type="PANTHER" id="PTHR43214:SF42">
    <property type="entry name" value="TRANSCRIPTIONAL REGULATORY PROTEIN DESR"/>
    <property type="match status" value="1"/>
</dbReference>
<sequence>MAAELERSAARAQGRGGIAAAAAFLEQSAGLTPDPARRGARALAAAQTKLDAGAPDTAFRLLATAELGSLDELQRARADLLHARIALAVNRGRDAPPLLLTAARRLAPLDAALARETYLDALDAANFAGHLGGGALQVAEAARAAPPAPGPARPVDLLLDGLVTRFTQGYAAGVPTLRRALEAVSRADVRDENDLRRLGLACRVAGDLWDDQAWHELATRAARLAREAGALTLLPLADAILAGVQMYAGEFASASELLAEAEAITQVTGSAPLSYTRLVHAAWRGREDRAMELIDAAVREATARGEGRALLVADYATALLDNSVGRYEDALACARRVPEHDQLNLSGWALFEVVEAGVRGGRPDLAADALGRLGERTRACGTEWGLGVEACARALLSDGPTADALYREASDRLARTRSALHLARAHLLYGEWLRRENRRLDARKELRRAHEMFSHIGAEAFAERARRELHATGETVGKPAARPLDALTAQEAQIARLARDGHTNAEIGALLFLSPRTVEWHLRKVFTKLGIASRREIRQALPGPARPASLW</sequence>
<dbReference type="InterPro" id="IPR016032">
    <property type="entry name" value="Sig_transdc_resp-reg_C-effctor"/>
</dbReference>
<reference evidence="3 4" key="1">
    <citation type="submission" date="2016-07" db="EMBL/GenBank/DDBJ databases">
        <title>Draft genome of Streptomyces diastatochromogenes.</title>
        <authorList>
            <person name="Podduturi R."/>
            <person name="Lukassen M.B."/>
            <person name="Clausen N."/>
            <person name="Nielsen J.L."/>
            <person name="Jorgensen N.O."/>
        </authorList>
    </citation>
    <scope>NUCLEOTIDE SEQUENCE [LARGE SCALE GENOMIC DNA]</scope>
    <source>
        <strain evidence="3 4">DSM 40608</strain>
    </source>
</reference>
<dbReference type="CDD" id="cd06170">
    <property type="entry name" value="LuxR_C_like"/>
    <property type="match status" value="1"/>
</dbReference>
<dbReference type="EMBL" id="MCGQ01000079">
    <property type="protein sequence ID" value="OXY87154.1"/>
    <property type="molecule type" value="Genomic_DNA"/>
</dbReference>
<dbReference type="PANTHER" id="PTHR43214">
    <property type="entry name" value="TWO-COMPONENT RESPONSE REGULATOR"/>
    <property type="match status" value="1"/>
</dbReference>
<dbReference type="SMART" id="SM00421">
    <property type="entry name" value="HTH_LUXR"/>
    <property type="match status" value="1"/>
</dbReference>
<organism evidence="3 4">
    <name type="scientific">Streptomyces diastatochromogenes</name>
    <dbReference type="NCBI Taxonomy" id="42236"/>
    <lineage>
        <taxon>Bacteria</taxon>
        <taxon>Bacillati</taxon>
        <taxon>Actinomycetota</taxon>
        <taxon>Actinomycetes</taxon>
        <taxon>Kitasatosporales</taxon>
        <taxon>Streptomycetaceae</taxon>
        <taxon>Streptomyces</taxon>
    </lineage>
</organism>
<dbReference type="InterPro" id="IPR000792">
    <property type="entry name" value="Tscrpt_reg_LuxR_C"/>
</dbReference>
<evidence type="ECO:0000313" key="3">
    <source>
        <dbReference type="EMBL" id="OXY87154.1"/>
    </source>
</evidence>
<dbReference type="Pfam" id="PF00196">
    <property type="entry name" value="GerE"/>
    <property type="match status" value="1"/>
</dbReference>
<dbReference type="PROSITE" id="PS50043">
    <property type="entry name" value="HTH_LUXR_2"/>
    <property type="match status" value="1"/>
</dbReference>
<dbReference type="Gene3D" id="1.10.10.10">
    <property type="entry name" value="Winged helix-like DNA-binding domain superfamily/Winged helix DNA-binding domain"/>
    <property type="match status" value="1"/>
</dbReference>
<keyword evidence="4" id="KW-1185">Reference proteome</keyword>
<evidence type="ECO:0000313" key="4">
    <source>
        <dbReference type="Proteomes" id="UP000215483"/>
    </source>
</evidence>
<evidence type="ECO:0000259" key="2">
    <source>
        <dbReference type="PROSITE" id="PS50043"/>
    </source>
</evidence>
<name>A0A233RUT3_STRDA</name>
<dbReference type="PRINTS" id="PR00038">
    <property type="entry name" value="HTHLUXR"/>
</dbReference>
<dbReference type="SUPFAM" id="SSF46894">
    <property type="entry name" value="C-terminal effector domain of the bipartite response regulators"/>
    <property type="match status" value="1"/>
</dbReference>
<proteinExistence type="predicted"/>
<dbReference type="Proteomes" id="UP000215483">
    <property type="component" value="Unassembled WGS sequence"/>
</dbReference>
<dbReference type="GO" id="GO:0006355">
    <property type="term" value="P:regulation of DNA-templated transcription"/>
    <property type="evidence" value="ECO:0007669"/>
    <property type="project" value="InterPro"/>
</dbReference>
<comment type="caution">
    <text evidence="3">The sequence shown here is derived from an EMBL/GenBank/DDBJ whole genome shotgun (WGS) entry which is preliminary data.</text>
</comment>
<dbReference type="InterPro" id="IPR036388">
    <property type="entry name" value="WH-like_DNA-bd_sf"/>
</dbReference>